<feature type="domain" description="FAD-binding PCMH-type" evidence="2">
    <location>
        <begin position="4"/>
        <end position="181"/>
    </location>
</feature>
<organism evidence="3 4">
    <name type="scientific">Thiomicrorhabdus immobilis</name>
    <dbReference type="NCBI Taxonomy" id="2791037"/>
    <lineage>
        <taxon>Bacteria</taxon>
        <taxon>Pseudomonadati</taxon>
        <taxon>Pseudomonadota</taxon>
        <taxon>Gammaproteobacteria</taxon>
        <taxon>Thiotrichales</taxon>
        <taxon>Piscirickettsiaceae</taxon>
        <taxon>Thiomicrorhabdus</taxon>
    </lineage>
</organism>
<gene>
    <name evidence="3" type="ORF">THMIRHAM_17060</name>
</gene>
<dbReference type="Gene3D" id="3.30.465.10">
    <property type="match status" value="1"/>
</dbReference>
<dbReference type="InterPro" id="IPR016169">
    <property type="entry name" value="FAD-bd_PCMH_sub2"/>
</dbReference>
<keyword evidence="1" id="KW-0274">FAD</keyword>
<dbReference type="PANTHER" id="PTHR43762">
    <property type="entry name" value="L-GULONOLACTONE OXIDASE"/>
    <property type="match status" value="1"/>
</dbReference>
<dbReference type="Pfam" id="PF01565">
    <property type="entry name" value="FAD_binding_4"/>
    <property type="match status" value="1"/>
</dbReference>
<dbReference type="InterPro" id="IPR016166">
    <property type="entry name" value="FAD-bd_PCMH"/>
</dbReference>
<dbReference type="RefSeq" id="WP_237261410.1">
    <property type="nucleotide sequence ID" value="NZ_AP024202.1"/>
</dbReference>
<evidence type="ECO:0000256" key="1">
    <source>
        <dbReference type="ARBA" id="ARBA00022827"/>
    </source>
</evidence>
<proteinExistence type="predicted"/>
<evidence type="ECO:0000313" key="3">
    <source>
        <dbReference type="EMBL" id="BCN93921.1"/>
    </source>
</evidence>
<evidence type="ECO:0000313" key="4">
    <source>
        <dbReference type="Proteomes" id="UP001054820"/>
    </source>
</evidence>
<reference evidence="3" key="1">
    <citation type="journal article" date="2022" name="Arch. Microbiol.">
        <title>Thiomicrorhabdus immobilis sp. nov., a mesophilic sulfur-oxidizing bacterium isolated from sediment of a brackish lake in northern Japan.</title>
        <authorList>
            <person name="Kojima H."/>
            <person name="Mochizuki J."/>
            <person name="Kanda M."/>
            <person name="Watanabe T."/>
            <person name="Fukui M."/>
        </authorList>
    </citation>
    <scope>NUCLEOTIDE SEQUENCE</scope>
    <source>
        <strain evidence="3">Am19</strain>
    </source>
</reference>
<dbReference type="PROSITE" id="PS51387">
    <property type="entry name" value="FAD_PCMH"/>
    <property type="match status" value="1"/>
</dbReference>
<keyword evidence="4" id="KW-1185">Reference proteome</keyword>
<keyword evidence="1" id="KW-0285">Flavoprotein</keyword>
<sequence>MKLSGWGRYPIIQTENAYPNQPGLVSSLVSVATDQPKTTTQIARGLGRSYGDSSLAEKSINLSKLDHFIEFDEQSGQLTCSAGVSFAEILRFFVPKGWFLPVTPGTQFVTVGGAIASDVHGKNHHIDGAFCEHVNALELCLASGEVVECSKIHHPHLFRATCGGMGLTGIILQATFTLKRIETAFIQETTYKTANLAETLAKFEEHDAATYSVAWIDCLATGANLGRSLLMLGEHASEEEVKSHPSATETLQAGKTSKLNMPFDLPAFTLNSFSVKAFNALYYGKARQAQSQRLVHYAPFFYPLDSIQNWNRMYGKNGFAQYQFVIPKSAGLVGLTEILTEIANSKRGSFLAVLKVFGQGNDNYLSFPEEGYTLALDFKMDSTLFEFLNKLDAIVLHYGGKLYLTKDARMSEQMFKQSYPQWQEFQKIRHQYGAHQAFNSLQSTRLGL</sequence>
<protein>
    <submittedName>
        <fullName evidence="3">FAD-linked oxidase</fullName>
    </submittedName>
</protein>
<name>A0ABM7MEQ1_9GAMM</name>
<dbReference type="InterPro" id="IPR036318">
    <property type="entry name" value="FAD-bd_PCMH-like_sf"/>
</dbReference>
<dbReference type="InterPro" id="IPR010031">
    <property type="entry name" value="FAD_lactone_oxidase-like"/>
</dbReference>
<evidence type="ECO:0000259" key="2">
    <source>
        <dbReference type="PROSITE" id="PS51387"/>
    </source>
</evidence>
<dbReference type="EMBL" id="AP024202">
    <property type="protein sequence ID" value="BCN93921.1"/>
    <property type="molecule type" value="Genomic_DNA"/>
</dbReference>
<dbReference type="PANTHER" id="PTHR43762:SF1">
    <property type="entry name" value="D-ARABINONO-1,4-LACTONE OXIDASE"/>
    <property type="match status" value="1"/>
</dbReference>
<dbReference type="Proteomes" id="UP001054820">
    <property type="component" value="Chromosome"/>
</dbReference>
<accession>A0ABM7MEQ1</accession>
<dbReference type="SUPFAM" id="SSF56176">
    <property type="entry name" value="FAD-binding/transporter-associated domain-like"/>
    <property type="match status" value="1"/>
</dbReference>
<dbReference type="InterPro" id="IPR006094">
    <property type="entry name" value="Oxid_FAD_bind_N"/>
</dbReference>